<organism evidence="1 2">
    <name type="scientific">Mycobacteroides abscessus subsp. abscessus</name>
    <dbReference type="NCBI Taxonomy" id="1185650"/>
    <lineage>
        <taxon>Bacteria</taxon>
        <taxon>Bacillati</taxon>
        <taxon>Actinomycetota</taxon>
        <taxon>Actinomycetes</taxon>
        <taxon>Mycobacteriales</taxon>
        <taxon>Mycobacteriaceae</taxon>
        <taxon>Mycobacteroides</taxon>
        <taxon>Mycobacteroides abscessus</taxon>
    </lineage>
</organism>
<protein>
    <submittedName>
        <fullName evidence="1">Uncharacterized protein</fullName>
    </submittedName>
</protein>
<accession>A0AB38D0B0</accession>
<evidence type="ECO:0000313" key="2">
    <source>
        <dbReference type="Proteomes" id="UP000185210"/>
    </source>
</evidence>
<proteinExistence type="predicted"/>
<dbReference type="EMBL" id="FSHM01000004">
    <property type="protein sequence ID" value="SIB18029.1"/>
    <property type="molecule type" value="Genomic_DNA"/>
</dbReference>
<sequence>MSSVSEQLEIQSKSLPKCHLEWNFAYPCGELAHRDEVGELTEAQARNYTSQHPERKLMQRTVTEWYEAE</sequence>
<comment type="caution">
    <text evidence="1">The sequence shown here is derived from an EMBL/GenBank/DDBJ whole genome shotgun (WGS) entry which is preliminary data.</text>
</comment>
<name>A0AB38D0B0_9MYCO</name>
<gene>
    <name evidence="1" type="ORF">SAMEA2070301_03125</name>
</gene>
<reference evidence="1 2" key="1">
    <citation type="submission" date="2016-11" db="EMBL/GenBank/DDBJ databases">
        <authorList>
            <consortium name="Pathogen Informatics"/>
        </authorList>
    </citation>
    <scope>NUCLEOTIDE SEQUENCE [LARGE SCALE GENOMIC DNA]</scope>
    <source>
        <strain evidence="1 2">104</strain>
    </source>
</reference>
<dbReference type="AlphaFoldDB" id="A0AB38D0B0"/>
<evidence type="ECO:0000313" key="1">
    <source>
        <dbReference type="EMBL" id="SIB18029.1"/>
    </source>
</evidence>
<dbReference type="Proteomes" id="UP000185210">
    <property type="component" value="Unassembled WGS sequence"/>
</dbReference>